<reference evidence="1" key="1">
    <citation type="submission" date="2020-04" db="EMBL/GenBank/DDBJ databases">
        <authorList>
            <person name="Chiriac C."/>
            <person name="Salcher M."/>
            <person name="Ghai R."/>
            <person name="Kavagutti S V."/>
        </authorList>
    </citation>
    <scope>NUCLEOTIDE SEQUENCE</scope>
</reference>
<dbReference type="EMBL" id="LR796274">
    <property type="protein sequence ID" value="CAB4133518.1"/>
    <property type="molecule type" value="Genomic_DNA"/>
</dbReference>
<sequence>MNVYKNVTFNNENVLIERLKQFIDLQKYENGSYEYVANEHEIKEECGDIINELVEIYKSPVHQIKYFITRPWCSMPIHVDGTMYGDKISSYLALNLPLLNTKNTFMCWYDAKIFQTNIKLDRYEDGNACTYDPLTATLITEPLEILSPVLVRTDIPHNVMNNNDTTRVIVSLRFKNDLRHITL</sequence>
<name>A0A6J5LFQ5_9CAUD</name>
<evidence type="ECO:0000313" key="1">
    <source>
        <dbReference type="EMBL" id="CAB4133518.1"/>
    </source>
</evidence>
<gene>
    <name evidence="1" type="ORF">UFOVP257_240</name>
</gene>
<proteinExistence type="predicted"/>
<organism evidence="1">
    <name type="scientific">uncultured Caudovirales phage</name>
    <dbReference type="NCBI Taxonomy" id="2100421"/>
    <lineage>
        <taxon>Viruses</taxon>
        <taxon>Duplodnaviria</taxon>
        <taxon>Heunggongvirae</taxon>
        <taxon>Uroviricota</taxon>
        <taxon>Caudoviricetes</taxon>
        <taxon>Peduoviridae</taxon>
        <taxon>Maltschvirus</taxon>
        <taxon>Maltschvirus maltsch</taxon>
    </lineage>
</organism>
<protein>
    <submittedName>
        <fullName evidence="1">Uncharacterized protein</fullName>
    </submittedName>
</protein>
<accession>A0A6J5LFQ5</accession>